<dbReference type="STRING" id="388357.GCA_001580365_02674"/>
<feature type="compositionally biased region" description="Basic residues" evidence="1">
    <location>
        <begin position="86"/>
        <end position="95"/>
    </location>
</feature>
<feature type="domain" description="DUF1990" evidence="2">
    <location>
        <begin position="107"/>
        <end position="261"/>
    </location>
</feature>
<name>A0A512IEI9_9MICC</name>
<sequence length="264" mass="28145">MPKGGAPQDDGDDLPAGHGVAGCIRETEGMDDAAQPAGDGAHDEQDLGPGSRGRVAADGTPAGEGGRGRWAGERARGHRDGPGTSRRARAPRAGRRRDAPLEQRRLTYPEVGATAGALPAGYDHLVRSRAVGVGEAAFRAAAERLMGWDMHRSAGFEVRPTAARAALGARVVLRLGWGPLRLEAPCEVVRVLDEPRRQGFAYGTLEGHPERGEELFCLDLRPDGTVVLSITAFSRPAAWWARAGAPAARCVQERVTRRYLRGLL</sequence>
<dbReference type="Pfam" id="PF09348">
    <property type="entry name" value="DUF1990"/>
    <property type="match status" value="1"/>
</dbReference>
<feature type="compositionally biased region" description="Basic and acidic residues" evidence="1">
    <location>
        <begin position="66"/>
        <end position="81"/>
    </location>
</feature>
<evidence type="ECO:0000259" key="2">
    <source>
        <dbReference type="Pfam" id="PF09348"/>
    </source>
</evidence>
<dbReference type="AlphaFoldDB" id="A0A512IEI9"/>
<accession>A0A512IEI9</accession>
<reference evidence="3 4" key="1">
    <citation type="submission" date="2019-07" db="EMBL/GenBank/DDBJ databases">
        <title>Whole genome shotgun sequence of Kocuria turfanensis NBRC 107627.</title>
        <authorList>
            <person name="Hosoyama A."/>
            <person name="Uohara A."/>
            <person name="Ohji S."/>
            <person name="Ichikawa N."/>
        </authorList>
    </citation>
    <scope>NUCLEOTIDE SEQUENCE [LARGE SCALE GENOMIC DNA]</scope>
    <source>
        <strain evidence="3 4">NBRC 107627</strain>
    </source>
</reference>
<feature type="region of interest" description="Disordered" evidence="1">
    <location>
        <begin position="1"/>
        <end position="108"/>
    </location>
</feature>
<comment type="caution">
    <text evidence="3">The sequence shown here is derived from an EMBL/GenBank/DDBJ whole genome shotgun (WGS) entry which is preliminary data.</text>
</comment>
<evidence type="ECO:0000313" key="4">
    <source>
        <dbReference type="Proteomes" id="UP000321103"/>
    </source>
</evidence>
<gene>
    <name evidence="3" type="ORF">KTU01_22230</name>
</gene>
<evidence type="ECO:0000313" key="3">
    <source>
        <dbReference type="EMBL" id="GEO96100.1"/>
    </source>
</evidence>
<dbReference type="InterPro" id="IPR018960">
    <property type="entry name" value="DUF1990"/>
</dbReference>
<organism evidence="3 4">
    <name type="scientific">Kocuria turfanensis</name>
    <dbReference type="NCBI Taxonomy" id="388357"/>
    <lineage>
        <taxon>Bacteria</taxon>
        <taxon>Bacillati</taxon>
        <taxon>Actinomycetota</taxon>
        <taxon>Actinomycetes</taxon>
        <taxon>Micrococcales</taxon>
        <taxon>Micrococcaceae</taxon>
        <taxon>Kocuria</taxon>
    </lineage>
</organism>
<evidence type="ECO:0000256" key="1">
    <source>
        <dbReference type="SAM" id="MobiDB-lite"/>
    </source>
</evidence>
<dbReference type="EMBL" id="BJZS01000071">
    <property type="protein sequence ID" value="GEO96100.1"/>
    <property type="molecule type" value="Genomic_DNA"/>
</dbReference>
<proteinExistence type="predicted"/>
<feature type="compositionally biased region" description="Basic and acidic residues" evidence="1">
    <location>
        <begin position="96"/>
        <end position="107"/>
    </location>
</feature>
<dbReference type="PANTHER" id="PTHR34202:SF1">
    <property type="entry name" value="UPF0548 PROTEIN"/>
    <property type="match status" value="1"/>
</dbReference>
<keyword evidence="4" id="KW-1185">Reference proteome</keyword>
<dbReference type="PANTHER" id="PTHR34202">
    <property type="entry name" value="UPF0548 PROTEIN"/>
    <property type="match status" value="1"/>
</dbReference>
<dbReference type="Proteomes" id="UP000321103">
    <property type="component" value="Unassembled WGS sequence"/>
</dbReference>
<protein>
    <recommendedName>
        <fullName evidence="2">DUF1990 domain-containing protein</fullName>
    </recommendedName>
</protein>